<dbReference type="Pfam" id="PF07996">
    <property type="entry name" value="T4SS"/>
    <property type="match status" value="1"/>
</dbReference>
<reference evidence="2 3" key="1">
    <citation type="submission" date="2018-06" db="EMBL/GenBank/DDBJ databases">
        <authorList>
            <consortium name="Pathogen Informatics"/>
            <person name="Doyle S."/>
        </authorList>
    </citation>
    <scope>NUCLEOTIDE SEQUENCE [LARGE SCALE GENOMIC DNA]</scope>
    <source>
        <strain evidence="2 3">NCTC12264</strain>
    </source>
</reference>
<dbReference type="InterPro" id="IPR023220">
    <property type="entry name" value="T4SS_VirB5-domain"/>
</dbReference>
<feature type="chain" id="PRO_5017020620" evidence="1">
    <location>
        <begin position="20"/>
        <end position="245"/>
    </location>
</feature>
<dbReference type="EMBL" id="UFUZ01000003">
    <property type="protein sequence ID" value="SUX41179.1"/>
    <property type="molecule type" value="Genomic_DNA"/>
</dbReference>
<evidence type="ECO:0000313" key="2">
    <source>
        <dbReference type="EMBL" id="SUX41179.1"/>
    </source>
</evidence>
<dbReference type="AlphaFoldDB" id="A0A381F3K4"/>
<dbReference type="SUPFAM" id="SSF101082">
    <property type="entry name" value="Typo IV secretion system protein TraC"/>
    <property type="match status" value="1"/>
</dbReference>
<evidence type="ECO:0000313" key="3">
    <source>
        <dbReference type="Proteomes" id="UP000254161"/>
    </source>
</evidence>
<organism evidence="2 3">
    <name type="scientific">Campylobacter upsaliensis</name>
    <dbReference type="NCBI Taxonomy" id="28080"/>
    <lineage>
        <taxon>Bacteria</taxon>
        <taxon>Pseudomonadati</taxon>
        <taxon>Campylobacterota</taxon>
        <taxon>Epsilonproteobacteria</taxon>
        <taxon>Campylobacterales</taxon>
        <taxon>Campylobacteraceae</taxon>
        <taxon>Campylobacter</taxon>
    </lineage>
</organism>
<dbReference type="InterPro" id="IPR014158">
    <property type="entry name" value="T4SS_VirB5"/>
</dbReference>
<sequence length="245" mass="27988">MKFSHLSLAVLVSLSQCFGAGIPVVDTTANQQMSMQNAKQVAEWAKEASRWSETVAHYQKQLQAYAEELKAKTGIKDSLSTLKDFSQIYADFGRAYENIQDFNEKVLSDPDGFIKDKLKDTYSKYMIFDRCEFIQDTNRRNICLSQMLTTAAEIQSTQEKSKQLNGIAKVIQEIDAKMKQSKDIKESQDLANALSVQTAKLQVINANLQNEHYRYEAERRANQEQINQMISKGMQEDFIPQGFKK</sequence>
<gene>
    <name evidence="2" type="ORF">NCTC12264_01997</name>
</gene>
<keyword evidence="1" id="KW-0732">Signal</keyword>
<proteinExistence type="predicted"/>
<accession>A0A381F3K4</accession>
<protein>
    <submittedName>
        <fullName evidence="2">CmgB5</fullName>
    </submittedName>
</protein>
<name>A0A381F3K4_CAMUP</name>
<evidence type="ECO:0000256" key="1">
    <source>
        <dbReference type="SAM" id="SignalP"/>
    </source>
</evidence>
<dbReference type="Gene3D" id="1.20.58.430">
    <property type="entry name" value="Type IV secretion system, VirB5-domain"/>
    <property type="match status" value="1"/>
</dbReference>
<feature type="signal peptide" evidence="1">
    <location>
        <begin position="1"/>
        <end position="19"/>
    </location>
</feature>
<dbReference type="Proteomes" id="UP000254161">
    <property type="component" value="Unassembled WGS sequence"/>
</dbReference>
<dbReference type="RefSeq" id="WP_004276295.1">
    <property type="nucleotide sequence ID" value="NZ_JANKIR010000052.1"/>
</dbReference>